<keyword evidence="1" id="KW-0812">Transmembrane</keyword>
<feature type="transmembrane region" description="Helical" evidence="1">
    <location>
        <begin position="205"/>
        <end position="224"/>
    </location>
</feature>
<organism evidence="2 3">
    <name type="scientific">Blastococcus tunisiensis</name>
    <dbReference type="NCBI Taxonomy" id="1798228"/>
    <lineage>
        <taxon>Bacteria</taxon>
        <taxon>Bacillati</taxon>
        <taxon>Actinomycetota</taxon>
        <taxon>Actinomycetes</taxon>
        <taxon>Geodermatophilales</taxon>
        <taxon>Geodermatophilaceae</taxon>
        <taxon>Blastococcus</taxon>
    </lineage>
</organism>
<sequence>MTGALLAAALAVLLWPDAGTLRRARLRAVRSGPAGVGPRPRTVPLPVAVAVSVAAVAVAVSTPVVAGLAGVGAIAGARSWQSHRQARRAEGRLRSLTEGLGALGAELRSGRSVEAATDAAVAACADDACGAALAAALRAPGVPVPQGGDAEFVGALRRIAAAVLLSARTGCSLAAVTAAVEDDLRARRRLRQELRTATAGPRASALLLAGLPVLGLVMGSGVGADPWGVLTTTGTGQVLLVAGVALEFAGLAWSARLVRRAVR</sequence>
<proteinExistence type="predicted"/>
<keyword evidence="1" id="KW-1133">Transmembrane helix</keyword>
<dbReference type="AlphaFoldDB" id="A0A1I1XSE7"/>
<protein>
    <submittedName>
        <fullName evidence="2">Tight adherence protein B</fullName>
    </submittedName>
</protein>
<dbReference type="PANTHER" id="PTHR35007">
    <property type="entry name" value="INTEGRAL MEMBRANE PROTEIN-RELATED"/>
    <property type="match status" value="1"/>
</dbReference>
<dbReference type="RefSeq" id="WP_092195349.1">
    <property type="nucleotide sequence ID" value="NZ_FOND01000002.1"/>
</dbReference>
<reference evidence="3" key="1">
    <citation type="submission" date="2016-10" db="EMBL/GenBank/DDBJ databases">
        <authorList>
            <person name="Varghese N."/>
            <person name="Submissions S."/>
        </authorList>
    </citation>
    <scope>NUCLEOTIDE SEQUENCE [LARGE SCALE GENOMIC DNA]</scope>
    <source>
        <strain evidence="3">DSM 46838</strain>
    </source>
</reference>
<dbReference type="Proteomes" id="UP000198589">
    <property type="component" value="Unassembled WGS sequence"/>
</dbReference>
<keyword evidence="3" id="KW-1185">Reference proteome</keyword>
<dbReference type="EMBL" id="FOND01000002">
    <property type="protein sequence ID" value="SFE10265.1"/>
    <property type="molecule type" value="Genomic_DNA"/>
</dbReference>
<feature type="transmembrane region" description="Helical" evidence="1">
    <location>
        <begin position="47"/>
        <end position="77"/>
    </location>
</feature>
<evidence type="ECO:0000256" key="1">
    <source>
        <dbReference type="SAM" id="Phobius"/>
    </source>
</evidence>
<feature type="transmembrane region" description="Helical" evidence="1">
    <location>
        <begin position="236"/>
        <end position="258"/>
    </location>
</feature>
<name>A0A1I1XSE7_9ACTN</name>
<evidence type="ECO:0000313" key="2">
    <source>
        <dbReference type="EMBL" id="SFE10265.1"/>
    </source>
</evidence>
<keyword evidence="1" id="KW-0472">Membrane</keyword>
<accession>A0A1I1XSE7</accession>
<dbReference type="STRING" id="1798228.SAMN05216574_102159"/>
<dbReference type="PANTHER" id="PTHR35007:SF4">
    <property type="entry name" value="CONSERVED TRANSMEMBRANE PROTEIN-RELATED"/>
    <property type="match status" value="1"/>
</dbReference>
<dbReference type="OrthoDB" id="5198162at2"/>
<evidence type="ECO:0000313" key="3">
    <source>
        <dbReference type="Proteomes" id="UP000198589"/>
    </source>
</evidence>
<gene>
    <name evidence="2" type="ORF">SAMN05216574_102159</name>
</gene>